<sequence>MITSQWESVDDPFLTIKPLPPATIGGGAGPAKDSGSVFAPEAALDYRRFPCVPIRLVAECGHRSAGNRHGGCVSAAR</sequence>
<accession>A0A7W3QN40</accession>
<dbReference type="Proteomes" id="UP000572680">
    <property type="component" value="Unassembled WGS sequence"/>
</dbReference>
<dbReference type="EMBL" id="JACJIA010000005">
    <property type="protein sequence ID" value="MBA8952678.1"/>
    <property type="molecule type" value="Genomic_DNA"/>
</dbReference>
<protein>
    <submittedName>
        <fullName evidence="1">Uncharacterized protein</fullName>
    </submittedName>
</protein>
<keyword evidence="2" id="KW-1185">Reference proteome</keyword>
<gene>
    <name evidence="1" type="ORF">HNR61_004324</name>
</gene>
<proteinExistence type="predicted"/>
<evidence type="ECO:0000313" key="2">
    <source>
        <dbReference type="Proteomes" id="UP000572680"/>
    </source>
</evidence>
<name>A0A7W3QN40_ACTNM</name>
<evidence type="ECO:0000313" key="1">
    <source>
        <dbReference type="EMBL" id="MBA8952678.1"/>
    </source>
</evidence>
<organism evidence="1 2">
    <name type="scientific">Actinomadura namibiensis</name>
    <dbReference type="NCBI Taxonomy" id="182080"/>
    <lineage>
        <taxon>Bacteria</taxon>
        <taxon>Bacillati</taxon>
        <taxon>Actinomycetota</taxon>
        <taxon>Actinomycetes</taxon>
        <taxon>Streptosporangiales</taxon>
        <taxon>Thermomonosporaceae</taxon>
        <taxon>Actinomadura</taxon>
    </lineage>
</organism>
<comment type="caution">
    <text evidence="1">The sequence shown here is derived from an EMBL/GenBank/DDBJ whole genome shotgun (WGS) entry which is preliminary data.</text>
</comment>
<reference evidence="1 2" key="1">
    <citation type="submission" date="2020-08" db="EMBL/GenBank/DDBJ databases">
        <title>Genomic Encyclopedia of Type Strains, Phase IV (KMG-IV): sequencing the most valuable type-strain genomes for metagenomic binning, comparative biology and taxonomic classification.</title>
        <authorList>
            <person name="Goeker M."/>
        </authorList>
    </citation>
    <scope>NUCLEOTIDE SEQUENCE [LARGE SCALE GENOMIC DNA]</scope>
    <source>
        <strain evidence="1 2">DSM 44197</strain>
    </source>
</reference>
<dbReference type="AlphaFoldDB" id="A0A7W3QN40"/>